<dbReference type="Proteomes" id="UP000093795">
    <property type="component" value="Unassembled WGS sequence"/>
</dbReference>
<evidence type="ECO:0000313" key="2">
    <source>
        <dbReference type="Proteomes" id="UP000093795"/>
    </source>
</evidence>
<comment type="caution">
    <text evidence="1">The sequence shown here is derived from an EMBL/GenBank/DDBJ whole genome shotgun (WGS) entry which is preliminary data.</text>
</comment>
<evidence type="ECO:0000313" key="1">
    <source>
        <dbReference type="EMBL" id="OBI81424.1"/>
    </source>
</evidence>
<proteinExistence type="predicted"/>
<organism evidence="1 2">
    <name type="scientific">Mycobacterium asiaticum</name>
    <dbReference type="NCBI Taxonomy" id="1790"/>
    <lineage>
        <taxon>Bacteria</taxon>
        <taxon>Bacillati</taxon>
        <taxon>Actinomycetota</taxon>
        <taxon>Actinomycetes</taxon>
        <taxon>Mycobacteriales</taxon>
        <taxon>Mycobacteriaceae</taxon>
        <taxon>Mycobacterium</taxon>
    </lineage>
</organism>
<gene>
    <name evidence="1" type="ORF">A9X01_23965</name>
</gene>
<dbReference type="eggNOG" id="ENOG5032Z7H">
    <property type="taxonomic scope" value="Bacteria"/>
</dbReference>
<dbReference type="EMBL" id="LZKQ01000195">
    <property type="protein sequence ID" value="OBI81424.1"/>
    <property type="molecule type" value="Genomic_DNA"/>
</dbReference>
<name>A0A1A3C2U7_MYCAS</name>
<dbReference type="STRING" id="1790.A5645_21525"/>
<sequence length="132" mass="14847">MERIPYIDEHAIAIHASTAEVWSALLRKMCRDPADPTTVPVGFKLHEAIEPRRLALRGRHPFAVYRLIFEIEPYGSDLDGTRLRAVTFAAFPGPHGKIYRALVIGTGAHRVVVRRMLRQIAALTHSQESAVR</sequence>
<dbReference type="SUPFAM" id="SSF55961">
    <property type="entry name" value="Bet v1-like"/>
    <property type="match status" value="1"/>
</dbReference>
<protein>
    <recommendedName>
        <fullName evidence="3">Polyketide cyclase / dehydrase and lipid transport</fullName>
    </recommendedName>
</protein>
<dbReference type="AlphaFoldDB" id="A0A1A3C2U7"/>
<dbReference type="RefSeq" id="WP_065121823.1">
    <property type="nucleotide sequence ID" value="NZ_LZKQ01000195.1"/>
</dbReference>
<evidence type="ECO:0008006" key="3">
    <source>
        <dbReference type="Google" id="ProtNLM"/>
    </source>
</evidence>
<reference evidence="1 2" key="1">
    <citation type="submission" date="2016-06" db="EMBL/GenBank/DDBJ databases">
        <authorList>
            <person name="Kjaerup R.B."/>
            <person name="Dalgaard T.S."/>
            <person name="Juul-Madsen H.R."/>
        </authorList>
    </citation>
    <scope>NUCLEOTIDE SEQUENCE [LARGE SCALE GENOMIC DNA]</scope>
    <source>
        <strain evidence="1 2">1081914.2</strain>
    </source>
</reference>
<accession>A0A1A3C2U7</accession>
<dbReference type="OrthoDB" id="164904at2"/>